<evidence type="ECO:0000256" key="9">
    <source>
        <dbReference type="ARBA" id="ARBA00022840"/>
    </source>
</evidence>
<gene>
    <name evidence="16" type="ORF">HYS17_03560</name>
</gene>
<keyword evidence="12 13" id="KW-0472">Membrane</keyword>
<feature type="transmembrane region" description="Helical" evidence="13">
    <location>
        <begin position="12"/>
        <end position="36"/>
    </location>
</feature>
<dbReference type="PANTHER" id="PTHR45436">
    <property type="entry name" value="SENSOR HISTIDINE KINASE YKOH"/>
    <property type="match status" value="1"/>
</dbReference>
<dbReference type="GO" id="GO:0000155">
    <property type="term" value="F:phosphorelay sensor kinase activity"/>
    <property type="evidence" value="ECO:0007669"/>
    <property type="project" value="InterPro"/>
</dbReference>
<evidence type="ECO:0000256" key="2">
    <source>
        <dbReference type="ARBA" id="ARBA00004141"/>
    </source>
</evidence>
<evidence type="ECO:0000256" key="3">
    <source>
        <dbReference type="ARBA" id="ARBA00012438"/>
    </source>
</evidence>
<keyword evidence="10 13" id="KW-1133">Transmembrane helix</keyword>
<evidence type="ECO:0000256" key="4">
    <source>
        <dbReference type="ARBA" id="ARBA00022553"/>
    </source>
</evidence>
<dbReference type="InterPro" id="IPR003660">
    <property type="entry name" value="HAMP_dom"/>
</dbReference>
<dbReference type="Proteomes" id="UP000595362">
    <property type="component" value="Chromosome"/>
</dbReference>
<keyword evidence="5" id="KW-0808">Transferase</keyword>
<proteinExistence type="predicted"/>
<dbReference type="InterPro" id="IPR013727">
    <property type="entry name" value="2CSK_N"/>
</dbReference>
<sequence>MKTKPYSLRRQLLLNISIPVLLAGFLTAMLAFAFAWHEIEEVYDAQLVLSAKTLLQLTEHEAQEGSLKKLALNSGSTSLQHKYERKMAFRIWHQDQLITHSASTASFGDLQAPPGFSDQTIEGKPWRVYVFIDSQKDLRIETAERYAIRYELIGQLMWSLLIPALLFVPIIFLIVWRNTGKVLLPLTSLSSDVDRRHADDLTPLQEKHIPLEVLPLAQAMNRLLERIEDSFQREREFTENAAHELRTPLAAMKTQTQVLLKKFSAEKTAKESFENLNASIDRAAHLVDQLLAFAHLQNQVCKLGPIDLSETLLQEIHELQPLFTRKPLSLKTAIAEGVQVQGHQETLSMLLRNLISNAIKYTPEGGAIDIGLAADGLMEISDTGPGIPDADKSRVFERFVRVDKTGSTGSGLGLSIARWIAGIHDVRIELADRQPQGLSVRIRWHKL</sequence>
<evidence type="ECO:0000256" key="7">
    <source>
        <dbReference type="ARBA" id="ARBA00022741"/>
    </source>
</evidence>
<evidence type="ECO:0000259" key="15">
    <source>
        <dbReference type="PROSITE" id="PS50885"/>
    </source>
</evidence>
<dbReference type="EC" id="2.7.13.3" evidence="3"/>
<keyword evidence="11" id="KW-0902">Two-component regulatory system</keyword>
<dbReference type="Pfam" id="PF00512">
    <property type="entry name" value="HisKA"/>
    <property type="match status" value="1"/>
</dbReference>
<dbReference type="SUPFAM" id="SSF55874">
    <property type="entry name" value="ATPase domain of HSP90 chaperone/DNA topoisomerase II/histidine kinase"/>
    <property type="match status" value="1"/>
</dbReference>
<dbReference type="SMART" id="SM00387">
    <property type="entry name" value="HATPase_c"/>
    <property type="match status" value="1"/>
</dbReference>
<dbReference type="Pfam" id="PF08521">
    <property type="entry name" value="2CSK_N"/>
    <property type="match status" value="1"/>
</dbReference>
<dbReference type="CDD" id="cd00082">
    <property type="entry name" value="HisKA"/>
    <property type="match status" value="1"/>
</dbReference>
<feature type="domain" description="Histidine kinase" evidence="14">
    <location>
        <begin position="240"/>
        <end position="447"/>
    </location>
</feature>
<comment type="catalytic activity">
    <reaction evidence="1">
        <text>ATP + protein L-histidine = ADP + protein N-phospho-L-histidine.</text>
        <dbReference type="EC" id="2.7.13.3"/>
    </reaction>
</comment>
<keyword evidence="9" id="KW-0067">ATP-binding</keyword>
<evidence type="ECO:0000259" key="14">
    <source>
        <dbReference type="PROSITE" id="PS50109"/>
    </source>
</evidence>
<dbReference type="InterPro" id="IPR003594">
    <property type="entry name" value="HATPase_dom"/>
</dbReference>
<dbReference type="PROSITE" id="PS50885">
    <property type="entry name" value="HAMP"/>
    <property type="match status" value="1"/>
</dbReference>
<dbReference type="GO" id="GO:0005524">
    <property type="term" value="F:ATP binding"/>
    <property type="evidence" value="ECO:0007669"/>
    <property type="project" value="UniProtKB-KW"/>
</dbReference>
<reference evidence="16 17" key="1">
    <citation type="submission" date="2020-07" db="EMBL/GenBank/DDBJ databases">
        <title>Huge and variable diversity of episymbiotic CPR bacteria and DPANN archaea in groundwater ecosystems.</title>
        <authorList>
            <person name="He C.Y."/>
            <person name="Keren R."/>
            <person name="Whittaker M."/>
            <person name="Farag I.F."/>
            <person name="Doudna J."/>
            <person name="Cate J.H.D."/>
            <person name="Banfield J.F."/>
        </authorList>
    </citation>
    <scope>NUCLEOTIDE SEQUENCE [LARGE SCALE GENOMIC DNA]</scope>
    <source>
        <strain evidence="16">NC_groundwater_70_Ag_B-0.1um_54_66</strain>
    </source>
</reference>
<evidence type="ECO:0000313" key="17">
    <source>
        <dbReference type="Proteomes" id="UP000595362"/>
    </source>
</evidence>
<dbReference type="PANTHER" id="PTHR45436:SF14">
    <property type="entry name" value="SENSOR PROTEIN QSEC"/>
    <property type="match status" value="1"/>
</dbReference>
<evidence type="ECO:0000313" key="16">
    <source>
        <dbReference type="EMBL" id="QQG36862.1"/>
    </source>
</evidence>
<dbReference type="EMBL" id="CP066681">
    <property type="protein sequence ID" value="QQG36862.1"/>
    <property type="molecule type" value="Genomic_DNA"/>
</dbReference>
<protein>
    <recommendedName>
        <fullName evidence="3">histidine kinase</fullName>
        <ecNumber evidence="3">2.7.13.3</ecNumber>
    </recommendedName>
</protein>
<organism evidence="16 17">
    <name type="scientific">Micavibrio aeruginosavorus</name>
    <dbReference type="NCBI Taxonomy" id="349221"/>
    <lineage>
        <taxon>Bacteria</taxon>
        <taxon>Pseudomonadati</taxon>
        <taxon>Bdellovibrionota</taxon>
        <taxon>Bdellovibrionia</taxon>
        <taxon>Bdellovibrionales</taxon>
        <taxon>Pseudobdellovibrionaceae</taxon>
        <taxon>Micavibrio</taxon>
    </lineage>
</organism>
<evidence type="ECO:0000256" key="10">
    <source>
        <dbReference type="ARBA" id="ARBA00022989"/>
    </source>
</evidence>
<evidence type="ECO:0000256" key="1">
    <source>
        <dbReference type="ARBA" id="ARBA00000085"/>
    </source>
</evidence>
<dbReference type="InterPro" id="IPR003661">
    <property type="entry name" value="HisK_dim/P_dom"/>
</dbReference>
<evidence type="ECO:0000256" key="8">
    <source>
        <dbReference type="ARBA" id="ARBA00022777"/>
    </source>
</evidence>
<evidence type="ECO:0000256" key="12">
    <source>
        <dbReference type="ARBA" id="ARBA00023136"/>
    </source>
</evidence>
<keyword evidence="6 13" id="KW-0812">Transmembrane</keyword>
<comment type="subcellular location">
    <subcellularLocation>
        <location evidence="2">Membrane</location>
        <topology evidence="2">Multi-pass membrane protein</topology>
    </subcellularLocation>
</comment>
<dbReference type="Pfam" id="PF02518">
    <property type="entry name" value="HATPase_c"/>
    <property type="match status" value="1"/>
</dbReference>
<feature type="transmembrane region" description="Helical" evidence="13">
    <location>
        <begin position="156"/>
        <end position="176"/>
    </location>
</feature>
<evidence type="ECO:0000256" key="11">
    <source>
        <dbReference type="ARBA" id="ARBA00023012"/>
    </source>
</evidence>
<accession>A0A7T5R3I3</accession>
<name>A0A7T5R3I3_9BACT</name>
<dbReference type="InterPro" id="IPR005467">
    <property type="entry name" value="His_kinase_dom"/>
</dbReference>
<dbReference type="InterPro" id="IPR036890">
    <property type="entry name" value="HATPase_C_sf"/>
</dbReference>
<dbReference type="Gene3D" id="3.30.565.10">
    <property type="entry name" value="Histidine kinase-like ATPase, C-terminal domain"/>
    <property type="match status" value="1"/>
</dbReference>
<dbReference type="InterPro" id="IPR050428">
    <property type="entry name" value="TCS_sensor_his_kinase"/>
</dbReference>
<evidence type="ECO:0000256" key="6">
    <source>
        <dbReference type="ARBA" id="ARBA00022692"/>
    </source>
</evidence>
<dbReference type="SMART" id="SM00388">
    <property type="entry name" value="HisKA"/>
    <property type="match status" value="1"/>
</dbReference>
<dbReference type="PROSITE" id="PS50109">
    <property type="entry name" value="HIS_KIN"/>
    <property type="match status" value="1"/>
</dbReference>
<dbReference type="InterPro" id="IPR036097">
    <property type="entry name" value="HisK_dim/P_sf"/>
</dbReference>
<evidence type="ECO:0000256" key="5">
    <source>
        <dbReference type="ARBA" id="ARBA00022679"/>
    </source>
</evidence>
<dbReference type="SUPFAM" id="SSF47384">
    <property type="entry name" value="Homodimeric domain of signal transducing histidine kinase"/>
    <property type="match status" value="1"/>
</dbReference>
<keyword evidence="7" id="KW-0547">Nucleotide-binding</keyword>
<dbReference type="GO" id="GO:0005886">
    <property type="term" value="C:plasma membrane"/>
    <property type="evidence" value="ECO:0007669"/>
    <property type="project" value="TreeGrafter"/>
</dbReference>
<dbReference type="AlphaFoldDB" id="A0A7T5R3I3"/>
<dbReference type="PRINTS" id="PR00344">
    <property type="entry name" value="BCTRLSENSOR"/>
</dbReference>
<keyword evidence="4" id="KW-0597">Phosphoprotein</keyword>
<dbReference type="InterPro" id="IPR004358">
    <property type="entry name" value="Sig_transdc_His_kin-like_C"/>
</dbReference>
<dbReference type="Gene3D" id="1.10.287.130">
    <property type="match status" value="1"/>
</dbReference>
<feature type="domain" description="HAMP" evidence="15">
    <location>
        <begin position="180"/>
        <end position="232"/>
    </location>
</feature>
<keyword evidence="8 16" id="KW-0418">Kinase</keyword>
<evidence type="ECO:0000256" key="13">
    <source>
        <dbReference type="SAM" id="Phobius"/>
    </source>
</evidence>